<sequence>MVKESNIVSGVFVEMIVKPGLSLSAIGRFTGKRILPIALLGLFLILSTIFVFAKDQQRVFDLCYHIGVSDCSKGRAAVVTFLANQFNGRDNDNDDDDVYYVGARLIAYQLLHAPETRFLNPTPLIVLVTHDVRPSKRQRLMDDGAIVVEVNNIDHDIPIWEPRWVDAFTKMRVFDPKLVPYGKVLYVDTDIIFTRPIDDSAGRR</sequence>
<dbReference type="PANTHER" id="PTHR11183">
    <property type="entry name" value="GLYCOGENIN SUBFAMILY MEMBER"/>
    <property type="match status" value="1"/>
</dbReference>
<keyword evidence="1" id="KW-0812">Transmembrane</keyword>
<protein>
    <recommendedName>
        <fullName evidence="4">Nucleotide-diphospho-sugar transferase domain-containing protein</fullName>
    </recommendedName>
</protein>
<dbReference type="EMBL" id="NPHW01004113">
    <property type="protein sequence ID" value="OXV08426.1"/>
    <property type="molecule type" value="Genomic_DNA"/>
</dbReference>
<keyword evidence="1" id="KW-1133">Transmembrane helix</keyword>
<feature type="transmembrane region" description="Helical" evidence="1">
    <location>
        <begin position="34"/>
        <end position="53"/>
    </location>
</feature>
<keyword evidence="3" id="KW-1185">Reference proteome</keyword>
<dbReference type="SUPFAM" id="SSF53448">
    <property type="entry name" value="Nucleotide-diphospho-sugar transferases"/>
    <property type="match status" value="1"/>
</dbReference>
<evidence type="ECO:0000313" key="3">
    <source>
        <dbReference type="Proteomes" id="UP000243515"/>
    </source>
</evidence>
<dbReference type="Gene3D" id="3.90.550.10">
    <property type="entry name" value="Spore Coat Polysaccharide Biosynthesis Protein SpsA, Chain A"/>
    <property type="match status" value="1"/>
</dbReference>
<dbReference type="AlphaFoldDB" id="A0A232LWD5"/>
<dbReference type="InterPro" id="IPR029044">
    <property type="entry name" value="Nucleotide-diphossugar_trans"/>
</dbReference>
<dbReference type="OrthoDB" id="2014201at2759"/>
<name>A0A232LWD5_9EURO</name>
<dbReference type="Proteomes" id="UP000243515">
    <property type="component" value="Unassembled WGS sequence"/>
</dbReference>
<reference evidence="2 3" key="1">
    <citation type="journal article" date="2015" name="Environ. Microbiol.">
        <title>Metagenome sequence of Elaphomyces granulatus from sporocarp tissue reveals Ascomycota ectomycorrhizal fingerprints of genome expansion and a Proteobacteria-rich microbiome.</title>
        <authorList>
            <person name="Quandt C.A."/>
            <person name="Kohler A."/>
            <person name="Hesse C.N."/>
            <person name="Sharpton T.J."/>
            <person name="Martin F."/>
            <person name="Spatafora J.W."/>
        </authorList>
    </citation>
    <scope>NUCLEOTIDE SEQUENCE [LARGE SCALE GENOMIC DNA]</scope>
    <source>
        <strain evidence="2 3">OSC145934</strain>
    </source>
</reference>
<evidence type="ECO:0008006" key="4">
    <source>
        <dbReference type="Google" id="ProtNLM"/>
    </source>
</evidence>
<organism evidence="2 3">
    <name type="scientific">Elaphomyces granulatus</name>
    <dbReference type="NCBI Taxonomy" id="519963"/>
    <lineage>
        <taxon>Eukaryota</taxon>
        <taxon>Fungi</taxon>
        <taxon>Dikarya</taxon>
        <taxon>Ascomycota</taxon>
        <taxon>Pezizomycotina</taxon>
        <taxon>Eurotiomycetes</taxon>
        <taxon>Eurotiomycetidae</taxon>
        <taxon>Eurotiales</taxon>
        <taxon>Elaphomycetaceae</taxon>
        <taxon>Elaphomyces</taxon>
    </lineage>
</organism>
<evidence type="ECO:0000256" key="1">
    <source>
        <dbReference type="SAM" id="Phobius"/>
    </source>
</evidence>
<keyword evidence="1" id="KW-0472">Membrane</keyword>
<evidence type="ECO:0000313" key="2">
    <source>
        <dbReference type="EMBL" id="OXV08426.1"/>
    </source>
</evidence>
<proteinExistence type="predicted"/>
<accession>A0A232LWD5</accession>
<comment type="caution">
    <text evidence="2">The sequence shown here is derived from an EMBL/GenBank/DDBJ whole genome shotgun (WGS) entry which is preliminary data.</text>
</comment>
<dbReference type="InterPro" id="IPR050587">
    <property type="entry name" value="GNT1/Glycosyltrans_8"/>
</dbReference>
<gene>
    <name evidence="2" type="ORF">Egran_03811</name>
</gene>